<dbReference type="EMBL" id="BSOT01000005">
    <property type="protein sequence ID" value="GLR70472.1"/>
    <property type="molecule type" value="Genomic_DNA"/>
</dbReference>
<keyword evidence="1 8" id="KW-1003">Cell membrane</keyword>
<keyword evidence="4 9" id="KW-0802">TPR repeat</keyword>
<dbReference type="Proteomes" id="UP001156601">
    <property type="component" value="Unassembled WGS sequence"/>
</dbReference>
<dbReference type="Gene3D" id="1.25.40.10">
    <property type="entry name" value="Tetratricopeptide repeat domain"/>
    <property type="match status" value="1"/>
</dbReference>
<dbReference type="NCBIfam" id="NF008391">
    <property type="entry name" value="PRK11189.1"/>
    <property type="match status" value="1"/>
</dbReference>
<gene>
    <name evidence="10" type="ORF">GCM10007852_13800</name>
</gene>
<dbReference type="GO" id="GO:0046813">
    <property type="term" value="P:receptor-mediated virion attachment to host cell"/>
    <property type="evidence" value="ECO:0007669"/>
    <property type="project" value="TreeGrafter"/>
</dbReference>
<keyword evidence="11" id="KW-1185">Reference proteome</keyword>
<dbReference type="PROSITE" id="PS51257">
    <property type="entry name" value="PROKAR_LIPOPROTEIN"/>
    <property type="match status" value="1"/>
</dbReference>
<keyword evidence="3" id="KW-0677">Repeat</keyword>
<evidence type="ECO:0000256" key="8">
    <source>
        <dbReference type="PIRNR" id="PIRNR004654"/>
    </source>
</evidence>
<evidence type="ECO:0000256" key="1">
    <source>
        <dbReference type="ARBA" id="ARBA00022475"/>
    </source>
</evidence>
<dbReference type="SMART" id="SM00028">
    <property type="entry name" value="TPR"/>
    <property type="match status" value="4"/>
</dbReference>
<dbReference type="SUPFAM" id="SSF48452">
    <property type="entry name" value="TPR-like"/>
    <property type="match status" value="1"/>
</dbReference>
<dbReference type="GO" id="GO:0005886">
    <property type="term" value="C:plasma membrane"/>
    <property type="evidence" value="ECO:0007669"/>
    <property type="project" value="UniProtKB-SubCell"/>
</dbReference>
<dbReference type="PIRSF" id="PIRSF004654">
    <property type="entry name" value="NlpI"/>
    <property type="match status" value="1"/>
</dbReference>
<feature type="repeat" description="TPR" evidence="9">
    <location>
        <begin position="68"/>
        <end position="101"/>
    </location>
</feature>
<keyword evidence="2" id="KW-0732">Signal</keyword>
<reference evidence="10" key="2">
    <citation type="submission" date="2023-01" db="EMBL/GenBank/DDBJ databases">
        <title>Draft genome sequence of Agaribacter marinus strain NBRC 110023.</title>
        <authorList>
            <person name="Sun Q."/>
            <person name="Mori K."/>
        </authorList>
    </citation>
    <scope>NUCLEOTIDE SEQUENCE</scope>
    <source>
        <strain evidence="10">NBRC 110023</strain>
    </source>
</reference>
<dbReference type="InterPro" id="IPR011990">
    <property type="entry name" value="TPR-like_helical_dom_sf"/>
</dbReference>
<organism evidence="10 11">
    <name type="scientific">Agaribacter marinus</name>
    <dbReference type="NCBI Taxonomy" id="1431249"/>
    <lineage>
        <taxon>Bacteria</taxon>
        <taxon>Pseudomonadati</taxon>
        <taxon>Pseudomonadota</taxon>
        <taxon>Gammaproteobacteria</taxon>
        <taxon>Alteromonadales</taxon>
        <taxon>Alteromonadaceae</taxon>
        <taxon>Agaribacter</taxon>
    </lineage>
</organism>
<keyword evidence="6" id="KW-0564">Palmitate</keyword>
<sequence>MTLGRIKVIWLLLIILGVSACQSTATKPSFTNSLLLAEPEPTSQRSQMVIARYTHILYKAPLSDDEKAELLFQRGIAYDAIGLTSLARLDYVEALKLKPDMAAAYNSVGVHHIQQGNYLQAYEAFDSTLDINPEYHFALLNRGIALYYAGRAELASADTAAFLEKDKSDPYRVLWNFITENKVDPVAAASELAAHRQRLDESNWATSIVDFYLGNIDEKTVIASLLKEVNSQAELNNRLCEAYFYLGKYHAARGNQMIAANYFKLSLSTNVHEYVEHKYARIELGNLRSQSTNTP</sequence>
<evidence type="ECO:0000256" key="6">
    <source>
        <dbReference type="ARBA" id="ARBA00023139"/>
    </source>
</evidence>
<protein>
    <recommendedName>
        <fullName evidence="8">Lipoprotein NlpI</fullName>
    </recommendedName>
</protein>
<dbReference type="InterPro" id="IPR050498">
    <property type="entry name" value="Ycf3"/>
</dbReference>
<comment type="function">
    <text evidence="8">May be involved in cell division.</text>
</comment>
<comment type="subcellular location">
    <subcellularLocation>
        <location evidence="8">Cell membrane</location>
    </subcellularLocation>
</comment>
<evidence type="ECO:0000256" key="3">
    <source>
        <dbReference type="ARBA" id="ARBA00022737"/>
    </source>
</evidence>
<evidence type="ECO:0000256" key="5">
    <source>
        <dbReference type="ARBA" id="ARBA00023136"/>
    </source>
</evidence>
<dbReference type="PANTHER" id="PTHR44858:SF1">
    <property type="entry name" value="UDP-N-ACETYLGLUCOSAMINE--PEPTIDE N-ACETYLGLUCOSAMINYLTRANSFERASE SPINDLY-RELATED"/>
    <property type="match status" value="1"/>
</dbReference>
<name>A0AA37WI35_9ALTE</name>
<evidence type="ECO:0000256" key="9">
    <source>
        <dbReference type="PROSITE-ProRule" id="PRU00339"/>
    </source>
</evidence>
<evidence type="ECO:0000256" key="7">
    <source>
        <dbReference type="ARBA" id="ARBA00023288"/>
    </source>
</evidence>
<comment type="caution">
    <text evidence="10">The sequence shown here is derived from an EMBL/GenBank/DDBJ whole genome shotgun (WGS) entry which is preliminary data.</text>
</comment>
<proteinExistence type="predicted"/>
<dbReference type="PANTHER" id="PTHR44858">
    <property type="entry name" value="TETRATRICOPEPTIDE REPEAT PROTEIN 6"/>
    <property type="match status" value="1"/>
</dbReference>
<keyword evidence="5 8" id="KW-0472">Membrane</keyword>
<reference evidence="10" key="1">
    <citation type="journal article" date="2014" name="Int. J. Syst. Evol. Microbiol.">
        <title>Complete genome sequence of Corynebacterium casei LMG S-19264T (=DSM 44701T), isolated from a smear-ripened cheese.</title>
        <authorList>
            <consortium name="US DOE Joint Genome Institute (JGI-PGF)"/>
            <person name="Walter F."/>
            <person name="Albersmeier A."/>
            <person name="Kalinowski J."/>
            <person name="Ruckert C."/>
        </authorList>
    </citation>
    <scope>NUCLEOTIDE SEQUENCE</scope>
    <source>
        <strain evidence="10">NBRC 110023</strain>
    </source>
</reference>
<feature type="repeat" description="TPR" evidence="9">
    <location>
        <begin position="102"/>
        <end position="135"/>
    </location>
</feature>
<evidence type="ECO:0000313" key="11">
    <source>
        <dbReference type="Proteomes" id="UP001156601"/>
    </source>
</evidence>
<dbReference type="InterPro" id="IPR023605">
    <property type="entry name" value="Lipoprotein_NlpI"/>
</dbReference>
<dbReference type="PROSITE" id="PS50005">
    <property type="entry name" value="TPR"/>
    <property type="match status" value="2"/>
</dbReference>
<evidence type="ECO:0000256" key="2">
    <source>
        <dbReference type="ARBA" id="ARBA00022729"/>
    </source>
</evidence>
<comment type="subunit">
    <text evidence="8">Homodimer.</text>
</comment>
<dbReference type="AlphaFoldDB" id="A0AA37WI35"/>
<accession>A0AA37WI35</accession>
<dbReference type="RefSeq" id="WP_284216767.1">
    <property type="nucleotide sequence ID" value="NZ_BSOT01000005.1"/>
</dbReference>
<dbReference type="GO" id="GO:0009279">
    <property type="term" value="C:cell outer membrane"/>
    <property type="evidence" value="ECO:0007669"/>
    <property type="project" value="TreeGrafter"/>
</dbReference>
<evidence type="ECO:0000313" key="10">
    <source>
        <dbReference type="EMBL" id="GLR70472.1"/>
    </source>
</evidence>
<evidence type="ECO:0000256" key="4">
    <source>
        <dbReference type="ARBA" id="ARBA00022803"/>
    </source>
</evidence>
<dbReference type="InterPro" id="IPR019734">
    <property type="entry name" value="TPR_rpt"/>
</dbReference>
<keyword evidence="7 10" id="KW-0449">Lipoprotein</keyword>